<keyword evidence="13" id="KW-1185">Reference proteome</keyword>
<evidence type="ECO:0000256" key="9">
    <source>
        <dbReference type="PIRSR" id="PIRSR000447-1"/>
    </source>
</evidence>
<name>A0A2T7PI15_POMCA</name>
<evidence type="ECO:0000256" key="8">
    <source>
        <dbReference type="ARBA" id="ARBA00023315"/>
    </source>
</evidence>
<dbReference type="InterPro" id="IPR016039">
    <property type="entry name" value="Thiolase-like"/>
</dbReference>
<protein>
    <recommendedName>
        <fullName evidence="2">beta-ketoacyl-[acyl-carrier-protein] synthase I</fullName>
        <ecNumber evidence="2">2.3.1.41</ecNumber>
    </recommendedName>
</protein>
<dbReference type="PANTHER" id="PTHR11712">
    <property type="entry name" value="POLYKETIDE SYNTHASE-RELATED"/>
    <property type="match status" value="1"/>
</dbReference>
<keyword evidence="5" id="KW-0276">Fatty acid metabolism</keyword>
<dbReference type="PROSITE" id="PS00606">
    <property type="entry name" value="KS3_1"/>
    <property type="match status" value="1"/>
</dbReference>
<evidence type="ECO:0000256" key="10">
    <source>
        <dbReference type="RuleBase" id="RU003694"/>
    </source>
</evidence>
<organism evidence="12 13">
    <name type="scientific">Pomacea canaliculata</name>
    <name type="common">Golden apple snail</name>
    <dbReference type="NCBI Taxonomy" id="400727"/>
    <lineage>
        <taxon>Eukaryota</taxon>
        <taxon>Metazoa</taxon>
        <taxon>Spiralia</taxon>
        <taxon>Lophotrochozoa</taxon>
        <taxon>Mollusca</taxon>
        <taxon>Gastropoda</taxon>
        <taxon>Caenogastropoda</taxon>
        <taxon>Architaenioglossa</taxon>
        <taxon>Ampullarioidea</taxon>
        <taxon>Ampullariidae</taxon>
        <taxon>Pomacea</taxon>
    </lineage>
</organism>
<dbReference type="Pfam" id="PF00109">
    <property type="entry name" value="ketoacyl-synt"/>
    <property type="match status" value="1"/>
</dbReference>
<dbReference type="SMART" id="SM00825">
    <property type="entry name" value="PKS_KS"/>
    <property type="match status" value="1"/>
</dbReference>
<evidence type="ECO:0000256" key="5">
    <source>
        <dbReference type="ARBA" id="ARBA00022832"/>
    </source>
</evidence>
<dbReference type="SUPFAM" id="SSF53901">
    <property type="entry name" value="Thiolase-like"/>
    <property type="match status" value="2"/>
</dbReference>
<dbReference type="GO" id="GO:0004315">
    <property type="term" value="F:3-oxoacyl-[acyl-carrier-protein] synthase activity"/>
    <property type="evidence" value="ECO:0007669"/>
    <property type="project" value="UniProtKB-EC"/>
</dbReference>
<dbReference type="InterPro" id="IPR014031">
    <property type="entry name" value="Ketoacyl_synth_C"/>
</dbReference>
<dbReference type="PIRSF" id="PIRSF000447">
    <property type="entry name" value="KAS_II"/>
    <property type="match status" value="1"/>
</dbReference>
<comment type="caution">
    <text evidence="12">The sequence shown here is derived from an EMBL/GenBank/DDBJ whole genome shotgun (WGS) entry which is preliminary data.</text>
</comment>
<dbReference type="EC" id="2.3.1.41" evidence="2"/>
<dbReference type="STRING" id="400727.A0A2T7PI15"/>
<keyword evidence="7" id="KW-0275">Fatty acid biosynthesis</keyword>
<feature type="domain" description="Ketosynthase family 3 (KS3)" evidence="11">
    <location>
        <begin position="1"/>
        <end position="392"/>
    </location>
</feature>
<dbReference type="PROSITE" id="PS52004">
    <property type="entry name" value="KS3_2"/>
    <property type="match status" value="1"/>
</dbReference>
<dbReference type="InterPro" id="IPR000794">
    <property type="entry name" value="Beta-ketoacyl_synthase"/>
</dbReference>
<feature type="active site" description="For beta-ketoacyl synthase activity" evidence="9">
    <location>
        <position position="142"/>
    </location>
</feature>
<dbReference type="NCBIfam" id="NF005589">
    <property type="entry name" value="PRK07314.1"/>
    <property type="match status" value="1"/>
</dbReference>
<evidence type="ECO:0000256" key="4">
    <source>
        <dbReference type="ARBA" id="ARBA00022679"/>
    </source>
</evidence>
<evidence type="ECO:0000313" key="13">
    <source>
        <dbReference type="Proteomes" id="UP000245119"/>
    </source>
</evidence>
<gene>
    <name evidence="12" type="ORF">C0Q70_08514</name>
</gene>
<dbReference type="InterPro" id="IPR014030">
    <property type="entry name" value="Ketoacyl_synth_N"/>
</dbReference>
<comment type="similarity">
    <text evidence="1 10">Belongs to the thiolase-like superfamily. Beta-ketoacyl-ACP synthases family.</text>
</comment>
<proteinExistence type="inferred from homology"/>
<dbReference type="Pfam" id="PF02801">
    <property type="entry name" value="Ketoacyl-synt_C"/>
    <property type="match status" value="1"/>
</dbReference>
<dbReference type="Proteomes" id="UP000245119">
    <property type="component" value="Linkage Group LG4"/>
</dbReference>
<evidence type="ECO:0000256" key="6">
    <source>
        <dbReference type="ARBA" id="ARBA00023098"/>
    </source>
</evidence>
<evidence type="ECO:0000259" key="11">
    <source>
        <dbReference type="PROSITE" id="PS52004"/>
    </source>
</evidence>
<evidence type="ECO:0000313" key="12">
    <source>
        <dbReference type="EMBL" id="PVD33065.1"/>
    </source>
</evidence>
<dbReference type="GO" id="GO:0005739">
    <property type="term" value="C:mitochondrion"/>
    <property type="evidence" value="ECO:0007669"/>
    <property type="project" value="TreeGrafter"/>
</dbReference>
<evidence type="ECO:0000256" key="3">
    <source>
        <dbReference type="ARBA" id="ARBA00022516"/>
    </source>
</evidence>
<dbReference type="PANTHER" id="PTHR11712:SF336">
    <property type="entry name" value="3-OXOACYL-[ACYL-CARRIER-PROTEIN] SYNTHASE, MITOCHONDRIAL"/>
    <property type="match status" value="1"/>
</dbReference>
<dbReference type="AlphaFoldDB" id="A0A2T7PI15"/>
<dbReference type="Gene3D" id="3.40.47.10">
    <property type="match status" value="1"/>
</dbReference>
<keyword evidence="8" id="KW-0012">Acyltransferase</keyword>
<keyword evidence="3" id="KW-0444">Lipid biosynthesis</keyword>
<evidence type="ECO:0000256" key="2">
    <source>
        <dbReference type="ARBA" id="ARBA00013191"/>
    </source>
</evidence>
<evidence type="ECO:0000256" key="1">
    <source>
        <dbReference type="ARBA" id="ARBA00008467"/>
    </source>
</evidence>
<keyword evidence="6" id="KW-0443">Lipid metabolism</keyword>
<evidence type="ECO:0000256" key="7">
    <source>
        <dbReference type="ARBA" id="ARBA00023160"/>
    </source>
</evidence>
<dbReference type="InterPro" id="IPR018201">
    <property type="entry name" value="Ketoacyl_synth_AS"/>
</dbReference>
<keyword evidence="4 10" id="KW-0808">Transferase</keyword>
<dbReference type="InterPro" id="IPR017568">
    <property type="entry name" value="3-oxoacyl-ACP_synth-2"/>
</dbReference>
<reference evidence="12 13" key="1">
    <citation type="submission" date="2018-04" db="EMBL/GenBank/DDBJ databases">
        <title>The genome of golden apple snail Pomacea canaliculata provides insight into stress tolerance and invasive adaptation.</title>
        <authorList>
            <person name="Liu C."/>
            <person name="Liu B."/>
            <person name="Ren Y."/>
            <person name="Zhang Y."/>
            <person name="Wang H."/>
            <person name="Li S."/>
            <person name="Jiang F."/>
            <person name="Yin L."/>
            <person name="Zhang G."/>
            <person name="Qian W."/>
            <person name="Fan W."/>
        </authorList>
    </citation>
    <scope>NUCLEOTIDE SEQUENCE [LARGE SCALE GENOMIC DNA]</scope>
    <source>
        <strain evidence="12">SZHN2017</strain>
        <tissue evidence="12">Muscle</tissue>
    </source>
</reference>
<dbReference type="OrthoDB" id="5334845at2759"/>
<accession>A0A2T7PI15</accession>
<dbReference type="CDD" id="cd00834">
    <property type="entry name" value="KAS_I_II"/>
    <property type="match status" value="1"/>
</dbReference>
<dbReference type="EMBL" id="PZQS01000004">
    <property type="protein sequence ID" value="PVD33065.1"/>
    <property type="molecule type" value="Genomic_DNA"/>
</dbReference>
<dbReference type="InterPro" id="IPR020841">
    <property type="entry name" value="PKS_Beta-ketoAc_synthase_dom"/>
</dbReference>
<dbReference type="GO" id="GO:0006633">
    <property type="term" value="P:fatty acid biosynthetic process"/>
    <property type="evidence" value="ECO:0007669"/>
    <property type="project" value="UniProtKB-KW"/>
</dbReference>
<sequence length="395" mass="41637">MINKRLACYYPTRYDQIPCKVVGYVPHGIGAGEFNREVTVPSARDRGVSQAAAYALAAAEEALTSSGWKPQKDAQLERTGVCIGTGMVSLEDIVDAGEHVRGGRYRKVSPWFIPEILINIAAGHVSLAYGFKGPNHTVSTACTTGLHAIGDAARFICHGDADVMLAGGAESCVGPLAMAGFARMRALSTSFNDSPQEASRPFDAKRDGFVMSEGAGLLVLEELNHSLERGANIIGEILGYGLSGDAHHLTSPSSTGDGAYRCMRAALCDADLDPCKVGHVNAHATSTPLGDTAESRAILQLLDRHAFVTSTKGALGHLLGAAGSVEAILTLLACQRGQIPPTLNLLKPDTGCDLNYVRDTVQDWPVPLSGRRIALTNSFGFGGTNASICVAQFTQ</sequence>